<reference evidence="1" key="1">
    <citation type="submission" date="2022-05" db="EMBL/GenBank/DDBJ databases">
        <title>A methanotrophic Mycobacterium dominates a cave microbial ecosystem.</title>
        <authorList>
            <person name="Van Spanning R.J.M."/>
            <person name="Guan Q."/>
            <person name="Melkonian C."/>
            <person name="Gallant J."/>
            <person name="Polerecky L."/>
            <person name="Flot J.-F."/>
            <person name="Brandt B.W."/>
            <person name="Braster M."/>
            <person name="Iturbe Espinoza P."/>
            <person name="Aerts J."/>
            <person name="Meima-Franke M."/>
            <person name="Piersma S.R."/>
            <person name="Bunduc C."/>
            <person name="Ummels R."/>
            <person name="Pain A."/>
            <person name="Fleming E.J."/>
            <person name="van der Wel N."/>
            <person name="Gherman V.D."/>
            <person name="Sarbu S.M."/>
            <person name="Bodelier P.L.E."/>
            <person name="Bitter W."/>
        </authorList>
    </citation>
    <scope>NUCLEOTIDE SEQUENCE</scope>
    <source>
        <strain evidence="1">Sulfur Cave</strain>
    </source>
</reference>
<dbReference type="RefSeq" id="WP_219067593.1">
    <property type="nucleotide sequence ID" value="NZ_CAJUXY010000022.1"/>
</dbReference>
<evidence type="ECO:0000313" key="2">
    <source>
        <dbReference type="Proteomes" id="UP001056610"/>
    </source>
</evidence>
<dbReference type="Proteomes" id="UP001056610">
    <property type="component" value="Chromosome"/>
</dbReference>
<evidence type="ECO:0000313" key="1">
    <source>
        <dbReference type="EMBL" id="UQX11347.1"/>
    </source>
</evidence>
<name>A0ABY4QM73_9MYCO</name>
<sequence>MWVRIFTTEQRRVIAIAGKPMPGLHALAIADETLDAAGGNTFHMWKEPADTVNVLCDRLAPQ</sequence>
<protein>
    <submittedName>
        <fullName evidence="1">Uncharacterized protein</fullName>
    </submittedName>
</protein>
<keyword evidence="2" id="KW-1185">Reference proteome</keyword>
<accession>A0ABY4QM73</accession>
<proteinExistence type="predicted"/>
<gene>
    <name evidence="1" type="ORF">M5I08_02110</name>
</gene>
<dbReference type="EMBL" id="CP097320">
    <property type="protein sequence ID" value="UQX11347.1"/>
    <property type="molecule type" value="Genomic_DNA"/>
</dbReference>
<organism evidence="1 2">
    <name type="scientific">Candidatus Mycobacterium methanotrophicum</name>
    <dbReference type="NCBI Taxonomy" id="2943498"/>
    <lineage>
        <taxon>Bacteria</taxon>
        <taxon>Bacillati</taxon>
        <taxon>Actinomycetota</taxon>
        <taxon>Actinomycetes</taxon>
        <taxon>Mycobacteriales</taxon>
        <taxon>Mycobacteriaceae</taxon>
        <taxon>Mycobacterium</taxon>
    </lineage>
</organism>